<dbReference type="CDD" id="cd22438">
    <property type="entry name" value="KH-I_PCBP_rpt1"/>
    <property type="match status" value="1"/>
</dbReference>
<dbReference type="Gene3D" id="3.30.1370.10">
    <property type="entry name" value="K Homology domain, type 1"/>
    <property type="match status" value="2"/>
</dbReference>
<evidence type="ECO:0000313" key="5">
    <source>
        <dbReference type="Proteomes" id="UP001177670"/>
    </source>
</evidence>
<dbReference type="GO" id="GO:0003723">
    <property type="term" value="F:RNA binding"/>
    <property type="evidence" value="ECO:0007669"/>
    <property type="project" value="UniProtKB-UniRule"/>
</dbReference>
<sequence length="338" mass="36216">MSGAKINISDGSCPERIVTVTGPTNSIFKAFTLICKKFEEWCSQFHDIQGSGGVPRPPITLRLIVPASQCGSLIGKGGSKIKEIREVTGASIQVASDMLPNSTERAVTISGTSEAITQCIYHICCVMLESPPKGATIPYRPKPQVGGPVILAGGQAYTIQGNYAVPAHSDVSTVLPLPAPAAGPTPPSLNTQTLTTSPFAAHPSSSAFAASHGHPLLSTAHLTTPHHPLHPSPLHASVAGLADPLLKSGHLQAALPPAHLVADAQQQEKKYKTKYPLKRYHHPDPSNQKTGTHTVFWICMYVYYIVTLSPTLDRTVRELVEEAQRRVRTGVVCELFHK</sequence>
<evidence type="ECO:0000259" key="3">
    <source>
        <dbReference type="SMART" id="SM00322"/>
    </source>
</evidence>
<evidence type="ECO:0000256" key="2">
    <source>
        <dbReference type="PROSITE-ProRule" id="PRU00117"/>
    </source>
</evidence>
<feature type="domain" description="K Homology" evidence="3">
    <location>
        <begin position="57"/>
        <end position="128"/>
    </location>
</feature>
<dbReference type="Proteomes" id="UP001177670">
    <property type="component" value="Unassembled WGS sequence"/>
</dbReference>
<dbReference type="InterPro" id="IPR004087">
    <property type="entry name" value="KH_dom"/>
</dbReference>
<dbReference type="PROSITE" id="PS50084">
    <property type="entry name" value="KH_TYPE_1"/>
    <property type="match status" value="1"/>
</dbReference>
<dbReference type="InterPro" id="IPR004088">
    <property type="entry name" value="KH_dom_type_1"/>
</dbReference>
<evidence type="ECO:0000256" key="1">
    <source>
        <dbReference type="ARBA" id="ARBA00022737"/>
    </source>
</evidence>
<comment type="caution">
    <text evidence="4">The sequence shown here is derived from an EMBL/GenBank/DDBJ whole genome shotgun (WGS) entry which is preliminary data.</text>
</comment>
<dbReference type="CDD" id="cd02396">
    <property type="entry name" value="KH-I_PCBP_rpt2"/>
    <property type="match status" value="1"/>
</dbReference>
<dbReference type="SMART" id="SM00322">
    <property type="entry name" value="KH"/>
    <property type="match status" value="1"/>
</dbReference>
<dbReference type="FunFam" id="3.30.1370.10:FF:000002">
    <property type="entry name" value="poly(RC)-binding protein 2 isoform X1"/>
    <property type="match status" value="1"/>
</dbReference>
<keyword evidence="5" id="KW-1185">Reference proteome</keyword>
<accession>A0AA40GFH2</accession>
<keyword evidence="2" id="KW-0694">RNA-binding</keyword>
<dbReference type="EMBL" id="JAHYIQ010000001">
    <property type="protein sequence ID" value="KAK1136901.1"/>
    <property type="molecule type" value="Genomic_DNA"/>
</dbReference>
<dbReference type="SUPFAM" id="SSF54791">
    <property type="entry name" value="Eukaryotic type KH-domain (KH-domain type I)"/>
    <property type="match status" value="2"/>
</dbReference>
<organism evidence="4 5">
    <name type="scientific">Melipona bicolor</name>
    <dbReference type="NCBI Taxonomy" id="60889"/>
    <lineage>
        <taxon>Eukaryota</taxon>
        <taxon>Metazoa</taxon>
        <taxon>Ecdysozoa</taxon>
        <taxon>Arthropoda</taxon>
        <taxon>Hexapoda</taxon>
        <taxon>Insecta</taxon>
        <taxon>Pterygota</taxon>
        <taxon>Neoptera</taxon>
        <taxon>Endopterygota</taxon>
        <taxon>Hymenoptera</taxon>
        <taxon>Apocrita</taxon>
        <taxon>Aculeata</taxon>
        <taxon>Apoidea</taxon>
        <taxon>Anthophila</taxon>
        <taxon>Apidae</taxon>
        <taxon>Melipona</taxon>
    </lineage>
</organism>
<proteinExistence type="predicted"/>
<keyword evidence="1" id="KW-0677">Repeat</keyword>
<dbReference type="GO" id="GO:0010468">
    <property type="term" value="P:regulation of gene expression"/>
    <property type="evidence" value="ECO:0007669"/>
    <property type="project" value="UniProtKB-ARBA"/>
</dbReference>
<dbReference type="Pfam" id="PF00013">
    <property type="entry name" value="KH_1"/>
    <property type="match status" value="1"/>
</dbReference>
<protein>
    <recommendedName>
        <fullName evidence="3">K Homology domain-containing protein</fullName>
    </recommendedName>
</protein>
<evidence type="ECO:0000313" key="4">
    <source>
        <dbReference type="EMBL" id="KAK1136901.1"/>
    </source>
</evidence>
<name>A0AA40GFH2_9HYME</name>
<dbReference type="PANTHER" id="PTHR10288">
    <property type="entry name" value="KH DOMAIN CONTAINING RNA BINDING PROTEIN"/>
    <property type="match status" value="1"/>
</dbReference>
<reference evidence="4" key="1">
    <citation type="submission" date="2021-10" db="EMBL/GenBank/DDBJ databases">
        <title>Melipona bicolor Genome sequencing and assembly.</title>
        <authorList>
            <person name="Araujo N.S."/>
            <person name="Arias M.C."/>
        </authorList>
    </citation>
    <scope>NUCLEOTIDE SEQUENCE</scope>
    <source>
        <strain evidence="4">USP_2M_L1-L4_2017</strain>
        <tissue evidence="4">Whole body</tissue>
    </source>
</reference>
<gene>
    <name evidence="4" type="ORF">K0M31_001432</name>
</gene>
<dbReference type="AlphaFoldDB" id="A0AA40GFH2"/>
<dbReference type="InterPro" id="IPR036612">
    <property type="entry name" value="KH_dom_type_1_sf"/>
</dbReference>